<dbReference type="PANTHER" id="PTHR33446">
    <property type="entry name" value="PROTEIN TONB-RELATED"/>
    <property type="match status" value="1"/>
</dbReference>
<evidence type="ECO:0000259" key="12">
    <source>
        <dbReference type="PROSITE" id="PS52015"/>
    </source>
</evidence>
<name>A0A062XZ06_9BACT</name>
<dbReference type="PROSITE" id="PS52015">
    <property type="entry name" value="TONB_CTD"/>
    <property type="match status" value="1"/>
</dbReference>
<feature type="coiled-coil region" evidence="10">
    <location>
        <begin position="6"/>
        <end position="33"/>
    </location>
</feature>
<reference evidence="13 14" key="1">
    <citation type="submission" date="2014-04" db="EMBL/GenBank/DDBJ databases">
        <title>The Genome Sequence of Thermoanaerobaculum aquaticum MP-01, The First Cultivated Group 23 Acidobacterium.</title>
        <authorList>
            <person name="Stamps B.W."/>
            <person name="Losey N.A."/>
            <person name="Lawson P.A."/>
            <person name="Stevenson B.S."/>
        </authorList>
    </citation>
    <scope>NUCLEOTIDE SEQUENCE [LARGE SCALE GENOMIC DNA]</scope>
    <source>
        <strain evidence="13 14">MP-01</strain>
    </source>
</reference>
<keyword evidence="3" id="KW-0813">Transport</keyword>
<dbReference type="InterPro" id="IPR037682">
    <property type="entry name" value="TonB_C"/>
</dbReference>
<evidence type="ECO:0000256" key="8">
    <source>
        <dbReference type="ARBA" id="ARBA00022989"/>
    </source>
</evidence>
<evidence type="ECO:0000256" key="10">
    <source>
        <dbReference type="SAM" id="Coils"/>
    </source>
</evidence>
<accession>A0A062XZ06</accession>
<comment type="similarity">
    <text evidence="2">Belongs to the TonB family.</text>
</comment>
<sequence length="234" mass="26626">MSTNERQKQDLTLQELTMLAQEYEEDRRTLRIATIIAVIFHVVLFIIRFPEWATRTAEAQQNKPKIFVVQQPRFKPPEVQKQQEILKPKTVRVPIPDPTPDEPEPVRQYEPEEEIPDTPLPADAVFGDIGPPPPPEDEGPIRVGGQLKEPRRIKYVDPVYPEIARRARVSGPVILEVVLDKEGNPKSVKVLRGLSMGLTEAAVEAVKQWKWEPSTLNGKPVEVIIIVTVNFRLQ</sequence>
<evidence type="ECO:0000256" key="7">
    <source>
        <dbReference type="ARBA" id="ARBA00022927"/>
    </source>
</evidence>
<keyword evidence="14" id="KW-1185">Reference proteome</keyword>
<dbReference type="Pfam" id="PF03544">
    <property type="entry name" value="TonB_C"/>
    <property type="match status" value="1"/>
</dbReference>
<evidence type="ECO:0000256" key="11">
    <source>
        <dbReference type="SAM" id="Phobius"/>
    </source>
</evidence>
<proteinExistence type="inferred from homology"/>
<feature type="transmembrane region" description="Helical" evidence="11">
    <location>
        <begin position="29"/>
        <end position="47"/>
    </location>
</feature>
<dbReference type="GO" id="GO:0005886">
    <property type="term" value="C:plasma membrane"/>
    <property type="evidence" value="ECO:0007669"/>
    <property type="project" value="UniProtKB-SubCell"/>
</dbReference>
<dbReference type="Proteomes" id="UP000027284">
    <property type="component" value="Unassembled WGS sequence"/>
</dbReference>
<evidence type="ECO:0000256" key="6">
    <source>
        <dbReference type="ARBA" id="ARBA00022692"/>
    </source>
</evidence>
<evidence type="ECO:0000313" key="14">
    <source>
        <dbReference type="Proteomes" id="UP000027284"/>
    </source>
</evidence>
<evidence type="ECO:0000256" key="3">
    <source>
        <dbReference type="ARBA" id="ARBA00022448"/>
    </source>
</evidence>
<evidence type="ECO:0000256" key="9">
    <source>
        <dbReference type="ARBA" id="ARBA00023136"/>
    </source>
</evidence>
<evidence type="ECO:0000256" key="4">
    <source>
        <dbReference type="ARBA" id="ARBA00022475"/>
    </source>
</evidence>
<dbReference type="Gene3D" id="3.30.1150.10">
    <property type="match status" value="1"/>
</dbReference>
<dbReference type="GO" id="GO:0055085">
    <property type="term" value="P:transmembrane transport"/>
    <property type="evidence" value="ECO:0007669"/>
    <property type="project" value="InterPro"/>
</dbReference>
<comment type="caution">
    <text evidence="13">The sequence shown here is derived from an EMBL/GenBank/DDBJ whole genome shotgun (WGS) entry which is preliminary data.</text>
</comment>
<dbReference type="GO" id="GO:0015031">
    <property type="term" value="P:protein transport"/>
    <property type="evidence" value="ECO:0007669"/>
    <property type="project" value="UniProtKB-KW"/>
</dbReference>
<keyword evidence="6 11" id="KW-0812">Transmembrane</keyword>
<protein>
    <recommendedName>
        <fullName evidence="12">TonB C-terminal domain-containing protein</fullName>
    </recommendedName>
</protein>
<dbReference type="InterPro" id="IPR051045">
    <property type="entry name" value="TonB-dependent_transducer"/>
</dbReference>
<dbReference type="InterPro" id="IPR006260">
    <property type="entry name" value="TonB/TolA_C"/>
</dbReference>
<keyword evidence="4" id="KW-1003">Cell membrane</keyword>
<comment type="subcellular location">
    <subcellularLocation>
        <location evidence="1">Cell inner membrane</location>
        <topology evidence="1">Single-pass membrane protein</topology>
        <orientation evidence="1">Periplasmic side</orientation>
    </subcellularLocation>
</comment>
<dbReference type="STRING" id="1312852.EG19_06210"/>
<dbReference type="AlphaFoldDB" id="A0A062XZ06"/>
<organism evidence="13 14">
    <name type="scientific">Thermoanaerobaculum aquaticum</name>
    <dbReference type="NCBI Taxonomy" id="1312852"/>
    <lineage>
        <taxon>Bacteria</taxon>
        <taxon>Pseudomonadati</taxon>
        <taxon>Acidobacteriota</taxon>
        <taxon>Thermoanaerobaculia</taxon>
        <taxon>Thermoanaerobaculales</taxon>
        <taxon>Thermoanaerobaculaceae</taxon>
        <taxon>Thermoanaerobaculum</taxon>
    </lineage>
</organism>
<dbReference type="NCBIfam" id="TIGR01352">
    <property type="entry name" value="tonB_Cterm"/>
    <property type="match status" value="1"/>
</dbReference>
<gene>
    <name evidence="13" type="ORF">EG19_06210</name>
</gene>
<evidence type="ECO:0000256" key="1">
    <source>
        <dbReference type="ARBA" id="ARBA00004383"/>
    </source>
</evidence>
<keyword evidence="10" id="KW-0175">Coiled coil</keyword>
<evidence type="ECO:0000256" key="5">
    <source>
        <dbReference type="ARBA" id="ARBA00022519"/>
    </source>
</evidence>
<dbReference type="OrthoDB" id="117654at2"/>
<keyword evidence="9 11" id="KW-0472">Membrane</keyword>
<dbReference type="EMBL" id="JMFG01000023">
    <property type="protein sequence ID" value="KDA53341.1"/>
    <property type="molecule type" value="Genomic_DNA"/>
</dbReference>
<dbReference type="RefSeq" id="WP_053335159.1">
    <property type="nucleotide sequence ID" value="NZ_JMFG01000023.1"/>
</dbReference>
<keyword evidence="8 11" id="KW-1133">Transmembrane helix</keyword>
<keyword evidence="5" id="KW-0997">Cell inner membrane</keyword>
<evidence type="ECO:0000256" key="2">
    <source>
        <dbReference type="ARBA" id="ARBA00006555"/>
    </source>
</evidence>
<feature type="domain" description="TonB C-terminal" evidence="12">
    <location>
        <begin position="145"/>
        <end position="234"/>
    </location>
</feature>
<keyword evidence="7" id="KW-0653">Protein transport</keyword>
<dbReference type="SUPFAM" id="SSF74653">
    <property type="entry name" value="TolA/TonB C-terminal domain"/>
    <property type="match status" value="1"/>
</dbReference>
<evidence type="ECO:0000313" key="13">
    <source>
        <dbReference type="EMBL" id="KDA53341.1"/>
    </source>
</evidence>